<dbReference type="PANTHER" id="PTHR43875:SF4">
    <property type="entry name" value="GLUCOSE IMPORT ATP-BINDING PROTEIN GLCV"/>
    <property type="match status" value="1"/>
</dbReference>
<dbReference type="NCBIfam" id="NF040933">
    <property type="entry name" value="ABC_arch_GlcV"/>
    <property type="match status" value="1"/>
</dbReference>
<protein>
    <submittedName>
        <fullName evidence="5">ABC transporter ATP-binding protein</fullName>
    </submittedName>
</protein>
<dbReference type="Proteomes" id="UP000610960">
    <property type="component" value="Unassembled WGS sequence"/>
</dbReference>
<dbReference type="GO" id="GO:0055052">
    <property type="term" value="C:ATP-binding cassette (ABC) transporter complex, substrate-binding subunit-containing"/>
    <property type="evidence" value="ECO:0007669"/>
    <property type="project" value="TreeGrafter"/>
</dbReference>
<dbReference type="Gene3D" id="2.40.50.140">
    <property type="entry name" value="Nucleic acid-binding proteins"/>
    <property type="match status" value="1"/>
</dbReference>
<dbReference type="SUPFAM" id="SSF52540">
    <property type="entry name" value="P-loop containing nucleoside triphosphate hydrolases"/>
    <property type="match status" value="1"/>
</dbReference>
<keyword evidence="3 5" id="KW-0067">ATP-binding</keyword>
<dbReference type="AlphaFoldDB" id="A0A830GUC1"/>
<keyword evidence="1" id="KW-0813">Transport</keyword>
<dbReference type="InterPro" id="IPR003593">
    <property type="entry name" value="AAA+_ATPase"/>
</dbReference>
<dbReference type="InterPro" id="IPR053598">
    <property type="entry name" value="ABC-Glucose_import_ATPase"/>
</dbReference>
<dbReference type="SMART" id="SM00382">
    <property type="entry name" value="AAA"/>
    <property type="match status" value="1"/>
</dbReference>
<dbReference type="GO" id="GO:0022857">
    <property type="term" value="F:transmembrane transporter activity"/>
    <property type="evidence" value="ECO:0007669"/>
    <property type="project" value="UniProtKB-ARBA"/>
</dbReference>
<evidence type="ECO:0000259" key="4">
    <source>
        <dbReference type="PROSITE" id="PS50893"/>
    </source>
</evidence>
<accession>A0A830GUC1</accession>
<dbReference type="GO" id="GO:0016887">
    <property type="term" value="F:ATP hydrolysis activity"/>
    <property type="evidence" value="ECO:0007669"/>
    <property type="project" value="InterPro"/>
</dbReference>
<proteinExistence type="predicted"/>
<keyword evidence="2" id="KW-0547">Nucleotide-binding</keyword>
<evidence type="ECO:0000256" key="1">
    <source>
        <dbReference type="ARBA" id="ARBA00022448"/>
    </source>
</evidence>
<reference evidence="5" key="1">
    <citation type="journal article" date="2014" name="Int. J. Syst. Evol. Microbiol.">
        <title>Complete genome sequence of Corynebacterium casei LMG S-19264T (=DSM 44701T), isolated from a smear-ripened cheese.</title>
        <authorList>
            <consortium name="US DOE Joint Genome Institute (JGI-PGF)"/>
            <person name="Walter F."/>
            <person name="Albersmeier A."/>
            <person name="Kalinowski J."/>
            <person name="Ruckert C."/>
        </authorList>
    </citation>
    <scope>NUCLEOTIDE SEQUENCE</scope>
    <source>
        <strain evidence="5">JCM 10088</strain>
    </source>
</reference>
<dbReference type="PANTHER" id="PTHR43875">
    <property type="entry name" value="MALTODEXTRIN IMPORT ATP-BINDING PROTEIN MSMX"/>
    <property type="match status" value="1"/>
</dbReference>
<evidence type="ECO:0000256" key="3">
    <source>
        <dbReference type="ARBA" id="ARBA00022840"/>
    </source>
</evidence>
<dbReference type="Gene3D" id="3.40.50.300">
    <property type="entry name" value="P-loop containing nucleotide triphosphate hydrolases"/>
    <property type="match status" value="1"/>
</dbReference>
<dbReference type="SUPFAM" id="SSF50331">
    <property type="entry name" value="MOP-like"/>
    <property type="match status" value="1"/>
</dbReference>
<dbReference type="InterPro" id="IPR008995">
    <property type="entry name" value="Mo/tungstate-bd_C_term_dom"/>
</dbReference>
<feature type="domain" description="ABC transporter" evidence="4">
    <location>
        <begin position="11"/>
        <end position="251"/>
    </location>
</feature>
<dbReference type="EMBL" id="BMNL01000002">
    <property type="protein sequence ID" value="GGP20368.1"/>
    <property type="molecule type" value="Genomic_DNA"/>
</dbReference>
<comment type="caution">
    <text evidence="5">The sequence shown here is derived from an EMBL/GenBank/DDBJ whole genome shotgun (WGS) entry which is preliminary data.</text>
</comment>
<keyword evidence="6" id="KW-1185">Reference proteome</keyword>
<evidence type="ECO:0000313" key="5">
    <source>
        <dbReference type="EMBL" id="GGP20368.1"/>
    </source>
</evidence>
<dbReference type="InterPro" id="IPR012340">
    <property type="entry name" value="NA-bd_OB-fold"/>
</dbReference>
<name>A0A830GUC1_9CREN</name>
<gene>
    <name evidence="5" type="ORF">GCM10007981_08160</name>
</gene>
<dbReference type="InterPro" id="IPR047641">
    <property type="entry name" value="ABC_transpr_MalK/UgpC-like"/>
</dbReference>
<sequence>MRGSKRHVVKVLLDNVTKVFGKGKKTVVALDHISLEIKSEEFFVILGPSGGGKTTTLRLIAGLEEPTDGEIWIGDKLVASASKKIFIPPNKRNVGMVFQNWALYPHMKAFDNIAFPLKIKRVPKDKINSKVMEVAKMLEIDKVLDRYPRQLSGGQQQRVALARALVKEPQVLLLDEPFSNLDARLRATARALVKDIHKKFGITSILVSHDPADMLSLADRAGVIFNGKMNQIGVPMDLYDKPANLAIANLVGEINIIEGTLKGGEFTANDLLIRLPVKSDLKAAVLGIRPEDMSVKKDEEVSPGESPLGWGVVRISEYAGGKFTVVVDIGGNTLRISASAPIPRDEKVFVVAVTNKIKIFDKETGINILNEEQRSQ</sequence>
<dbReference type="PROSITE" id="PS00211">
    <property type="entry name" value="ABC_TRANSPORTER_1"/>
    <property type="match status" value="1"/>
</dbReference>
<dbReference type="Pfam" id="PF00005">
    <property type="entry name" value="ABC_tran"/>
    <property type="match status" value="1"/>
</dbReference>
<dbReference type="FunFam" id="3.40.50.300:FF:000042">
    <property type="entry name" value="Maltose/maltodextrin ABC transporter, ATP-binding protein"/>
    <property type="match status" value="1"/>
</dbReference>
<evidence type="ECO:0000313" key="6">
    <source>
        <dbReference type="Proteomes" id="UP000610960"/>
    </source>
</evidence>
<dbReference type="InterPro" id="IPR027417">
    <property type="entry name" value="P-loop_NTPase"/>
</dbReference>
<reference evidence="5" key="2">
    <citation type="submission" date="2020-09" db="EMBL/GenBank/DDBJ databases">
        <authorList>
            <person name="Sun Q."/>
            <person name="Ohkuma M."/>
        </authorList>
    </citation>
    <scope>NUCLEOTIDE SEQUENCE</scope>
    <source>
        <strain evidence="5">JCM 10088</strain>
    </source>
</reference>
<dbReference type="PROSITE" id="PS50893">
    <property type="entry name" value="ABC_TRANSPORTER_2"/>
    <property type="match status" value="1"/>
</dbReference>
<dbReference type="InterPro" id="IPR017871">
    <property type="entry name" value="ABC_transporter-like_CS"/>
</dbReference>
<dbReference type="GO" id="GO:0005524">
    <property type="term" value="F:ATP binding"/>
    <property type="evidence" value="ECO:0007669"/>
    <property type="project" value="UniProtKB-KW"/>
</dbReference>
<organism evidence="5 6">
    <name type="scientific">Thermocladium modestius</name>
    <dbReference type="NCBI Taxonomy" id="62609"/>
    <lineage>
        <taxon>Archaea</taxon>
        <taxon>Thermoproteota</taxon>
        <taxon>Thermoprotei</taxon>
        <taxon>Thermoproteales</taxon>
        <taxon>Thermoproteaceae</taxon>
        <taxon>Thermocladium</taxon>
    </lineage>
</organism>
<dbReference type="Gene3D" id="2.40.50.100">
    <property type="match status" value="1"/>
</dbReference>
<evidence type="ECO:0000256" key="2">
    <source>
        <dbReference type="ARBA" id="ARBA00022741"/>
    </source>
</evidence>
<dbReference type="InterPro" id="IPR003439">
    <property type="entry name" value="ABC_transporter-like_ATP-bd"/>
</dbReference>